<gene>
    <name evidence="1" type="ORF">HRV97_12285</name>
</gene>
<organism evidence="1 2">
    <name type="scientific">Sphingomonas hominis</name>
    <dbReference type="NCBI Taxonomy" id="2741495"/>
    <lineage>
        <taxon>Bacteria</taxon>
        <taxon>Pseudomonadati</taxon>
        <taxon>Pseudomonadota</taxon>
        <taxon>Alphaproteobacteria</taxon>
        <taxon>Sphingomonadales</taxon>
        <taxon>Sphingomonadaceae</taxon>
        <taxon>Sphingomonas</taxon>
    </lineage>
</organism>
<accession>A0ABX2JS98</accession>
<dbReference type="Pfam" id="PF02620">
    <property type="entry name" value="YceD"/>
    <property type="match status" value="1"/>
</dbReference>
<keyword evidence="2" id="KW-1185">Reference proteome</keyword>
<name>A0ABX2JS98_9SPHN</name>
<sequence>MNTPEFSRVERLDAIGSDPRDVSISAKEAERAALVGRFGLLAIERLEGRFTVRQEAAGVAVRGRVTATVTQACSVTGDPVPAQVDEPVELRFVHPAGARAPVGDEEEIELAGEEIDTVEIEGGGIDLGETAAETMALALDPFPRSPRAAEVLREAGVISEEEAKPANPFAALKAKLEGGA</sequence>
<proteinExistence type="predicted"/>
<evidence type="ECO:0000313" key="2">
    <source>
        <dbReference type="Proteomes" id="UP000621447"/>
    </source>
</evidence>
<dbReference type="EMBL" id="JABULH010000005">
    <property type="protein sequence ID" value="NTS65937.1"/>
    <property type="molecule type" value="Genomic_DNA"/>
</dbReference>
<protein>
    <submittedName>
        <fullName evidence="1">DUF177 domain-containing protein</fullName>
    </submittedName>
</protein>
<comment type="caution">
    <text evidence="1">The sequence shown here is derived from an EMBL/GenBank/DDBJ whole genome shotgun (WGS) entry which is preliminary data.</text>
</comment>
<dbReference type="Proteomes" id="UP000621447">
    <property type="component" value="Unassembled WGS sequence"/>
</dbReference>
<reference evidence="1 2" key="1">
    <citation type="submission" date="2020-06" db="EMBL/GenBank/DDBJ databases">
        <title>Sphingomonas hominis sp. nov., a member of the Sphingomonas, isolated from the hair of a 22-year-old girl.</title>
        <authorList>
            <person name="Zhang D.-F."/>
            <person name="Cui X.-W."/>
        </authorList>
    </citation>
    <scope>NUCLEOTIDE SEQUENCE [LARGE SCALE GENOMIC DNA]</scope>
    <source>
        <strain evidence="1 2">HHU CXW</strain>
    </source>
</reference>
<dbReference type="RefSeq" id="WP_174194564.1">
    <property type="nucleotide sequence ID" value="NZ_JABULH010000005.1"/>
</dbReference>
<evidence type="ECO:0000313" key="1">
    <source>
        <dbReference type="EMBL" id="NTS65937.1"/>
    </source>
</evidence>
<dbReference type="InterPro" id="IPR003772">
    <property type="entry name" value="YceD"/>
</dbReference>